<sequence>MPRVVAMESSRGSEGPRGVEGVAGRKKTRPRSRPSRCRKSGSTRPPAALSGISSAVVYVDLVVSKSVQRVQIPHSKAPPCKQADLGLHVSYHVHGLVVDDLELRRLLYLPSLVPFSALLCLALPPFLAVGFHQLELRHNRSHAEDDFCRHLCHGLGSDTYRRLAPFLRVQVMPGLLFVEKLDVAMGLVDGRLEFGNVVLEGFGLPASADARHISTDASGYTLQNLPSGLDQQWPTHHTIGTWREQNDLDNGLLHFVPKHVPVMALCKTTKGCPGSWS</sequence>
<evidence type="ECO:0000313" key="2">
    <source>
        <dbReference type="EMBL" id="KAK7522467.1"/>
    </source>
</evidence>
<keyword evidence="3" id="KW-1185">Reference proteome</keyword>
<dbReference type="Proteomes" id="UP001363622">
    <property type="component" value="Unassembled WGS sequence"/>
</dbReference>
<feature type="region of interest" description="Disordered" evidence="1">
    <location>
        <begin position="1"/>
        <end position="47"/>
    </location>
</feature>
<proteinExistence type="predicted"/>
<comment type="caution">
    <text evidence="2">The sequence shown here is derived from an EMBL/GenBank/DDBJ whole genome shotgun (WGS) entry which is preliminary data.</text>
</comment>
<name>A0ABR1KWC1_9PEZI</name>
<evidence type="ECO:0000313" key="3">
    <source>
        <dbReference type="Proteomes" id="UP001363622"/>
    </source>
</evidence>
<organism evidence="2 3">
    <name type="scientific">Phyllosticta citriasiana</name>
    <dbReference type="NCBI Taxonomy" id="595635"/>
    <lineage>
        <taxon>Eukaryota</taxon>
        <taxon>Fungi</taxon>
        <taxon>Dikarya</taxon>
        <taxon>Ascomycota</taxon>
        <taxon>Pezizomycotina</taxon>
        <taxon>Dothideomycetes</taxon>
        <taxon>Dothideomycetes incertae sedis</taxon>
        <taxon>Botryosphaeriales</taxon>
        <taxon>Phyllostictaceae</taxon>
        <taxon>Phyllosticta</taxon>
    </lineage>
</organism>
<reference evidence="2 3" key="1">
    <citation type="submission" date="2024-04" db="EMBL/GenBank/DDBJ databases">
        <title>Phyllosticta paracitricarpa is synonymous to the EU quarantine fungus P. citricarpa based on phylogenomic analyses.</title>
        <authorList>
            <consortium name="Lawrence Berkeley National Laboratory"/>
            <person name="Van Ingen-Buijs V.A."/>
            <person name="Van Westerhoven A.C."/>
            <person name="Haridas S."/>
            <person name="Skiadas P."/>
            <person name="Martin F."/>
            <person name="Groenewald J.Z."/>
            <person name="Crous P.W."/>
            <person name="Seidl M.F."/>
        </authorList>
    </citation>
    <scope>NUCLEOTIDE SEQUENCE [LARGE SCALE GENOMIC DNA]</scope>
    <source>
        <strain evidence="2 3">CBS 123371</strain>
    </source>
</reference>
<dbReference type="EMBL" id="JBBPHU010000002">
    <property type="protein sequence ID" value="KAK7522467.1"/>
    <property type="molecule type" value="Genomic_DNA"/>
</dbReference>
<evidence type="ECO:0000256" key="1">
    <source>
        <dbReference type="SAM" id="MobiDB-lite"/>
    </source>
</evidence>
<accession>A0ABR1KWC1</accession>
<protein>
    <submittedName>
        <fullName evidence="2">Uncharacterized protein</fullName>
    </submittedName>
</protein>
<gene>
    <name evidence="2" type="ORF">IWZ03DRAFT_119479</name>
</gene>
<feature type="compositionally biased region" description="Basic residues" evidence="1">
    <location>
        <begin position="24"/>
        <end position="41"/>
    </location>
</feature>